<dbReference type="SUPFAM" id="SSF161084">
    <property type="entry name" value="MAPEG domain-like"/>
    <property type="match status" value="1"/>
</dbReference>
<dbReference type="Gene3D" id="1.20.120.550">
    <property type="entry name" value="Membrane associated eicosanoid/glutathione metabolism-like domain"/>
    <property type="match status" value="1"/>
</dbReference>
<evidence type="ECO:0000313" key="1">
    <source>
        <dbReference type="EnsemblProtists" id="PYU1_T007787"/>
    </source>
</evidence>
<dbReference type="Proteomes" id="UP000019132">
    <property type="component" value="Unassembled WGS sequence"/>
</dbReference>
<dbReference type="InParanoid" id="K3WS43"/>
<name>K3WS43_GLOUD</name>
<dbReference type="EnsemblProtists" id="PYU1_T007787">
    <property type="protein sequence ID" value="PYU1_T007787"/>
    <property type="gene ID" value="PYU1_G007771"/>
</dbReference>
<reference evidence="1" key="3">
    <citation type="submission" date="2015-02" db="UniProtKB">
        <authorList>
            <consortium name="EnsemblProtists"/>
        </authorList>
    </citation>
    <scope>IDENTIFICATION</scope>
    <source>
        <strain evidence="1">DAOM BR144</strain>
    </source>
</reference>
<evidence type="ECO:0000313" key="2">
    <source>
        <dbReference type="Proteomes" id="UP000019132"/>
    </source>
</evidence>
<organism evidence="1 2">
    <name type="scientific">Globisporangium ultimum (strain ATCC 200006 / CBS 805.95 / DAOM BR144)</name>
    <name type="common">Pythium ultimum</name>
    <dbReference type="NCBI Taxonomy" id="431595"/>
    <lineage>
        <taxon>Eukaryota</taxon>
        <taxon>Sar</taxon>
        <taxon>Stramenopiles</taxon>
        <taxon>Oomycota</taxon>
        <taxon>Peronosporomycetes</taxon>
        <taxon>Pythiales</taxon>
        <taxon>Pythiaceae</taxon>
        <taxon>Globisporangium</taxon>
    </lineage>
</organism>
<proteinExistence type="predicted"/>
<dbReference type="VEuPathDB" id="FungiDB:PYU1_G007771"/>
<keyword evidence="2" id="KW-1185">Reference proteome</keyword>
<accession>K3WS43</accession>
<dbReference type="AlphaFoldDB" id="K3WS43"/>
<dbReference type="HOGENOM" id="CLU_2547596_0_0_1"/>
<dbReference type="EMBL" id="GL376617">
    <property type="status" value="NOT_ANNOTATED_CDS"/>
    <property type="molecule type" value="Genomic_DNA"/>
</dbReference>
<reference evidence="2" key="1">
    <citation type="journal article" date="2010" name="Genome Biol.">
        <title>Genome sequence of the necrotrophic plant pathogen Pythium ultimum reveals original pathogenicity mechanisms and effector repertoire.</title>
        <authorList>
            <person name="Levesque C.A."/>
            <person name="Brouwer H."/>
            <person name="Cano L."/>
            <person name="Hamilton J.P."/>
            <person name="Holt C."/>
            <person name="Huitema E."/>
            <person name="Raffaele S."/>
            <person name="Robideau G.P."/>
            <person name="Thines M."/>
            <person name="Win J."/>
            <person name="Zerillo M.M."/>
            <person name="Beakes G.W."/>
            <person name="Boore J.L."/>
            <person name="Busam D."/>
            <person name="Dumas B."/>
            <person name="Ferriera S."/>
            <person name="Fuerstenberg S.I."/>
            <person name="Gachon C.M."/>
            <person name="Gaulin E."/>
            <person name="Govers F."/>
            <person name="Grenville-Briggs L."/>
            <person name="Horner N."/>
            <person name="Hostetler J."/>
            <person name="Jiang R.H."/>
            <person name="Johnson J."/>
            <person name="Krajaejun T."/>
            <person name="Lin H."/>
            <person name="Meijer H.J."/>
            <person name="Moore B."/>
            <person name="Morris P."/>
            <person name="Phuntmart V."/>
            <person name="Puiu D."/>
            <person name="Shetty J."/>
            <person name="Stajich J.E."/>
            <person name="Tripathy S."/>
            <person name="Wawra S."/>
            <person name="van West P."/>
            <person name="Whitty B.R."/>
            <person name="Coutinho P.M."/>
            <person name="Henrissat B."/>
            <person name="Martin F."/>
            <person name="Thomas P.D."/>
            <person name="Tyler B.M."/>
            <person name="De Vries R.P."/>
            <person name="Kamoun S."/>
            <person name="Yandell M."/>
            <person name="Tisserat N."/>
            <person name="Buell C.R."/>
        </authorList>
    </citation>
    <scope>NUCLEOTIDE SEQUENCE</scope>
    <source>
        <strain evidence="2">DAOM:BR144</strain>
    </source>
</reference>
<dbReference type="InterPro" id="IPR023352">
    <property type="entry name" value="MAPEG-like_dom_sf"/>
</dbReference>
<protein>
    <submittedName>
        <fullName evidence="1">Uncharacterized protein</fullName>
    </submittedName>
</protein>
<reference evidence="2" key="2">
    <citation type="submission" date="2010-04" db="EMBL/GenBank/DDBJ databases">
        <authorList>
            <person name="Buell R."/>
            <person name="Hamilton J."/>
            <person name="Hostetler J."/>
        </authorList>
    </citation>
    <scope>NUCLEOTIDE SEQUENCE [LARGE SCALE GENOMIC DNA]</scope>
    <source>
        <strain evidence="2">DAOM:BR144</strain>
    </source>
</reference>
<sequence length="83" mass="9208">MTAVDTNVKVYVGCTAALYLKLFTDEKDEQILKASEVELRWHRVILNDLESIAFALLVFGSGILVGSNQTVNSVALSAWNKFM</sequence>